<sequence>MADDWRNGGFGLYVHWPFCEAKCPYCDFNSHVSKNIDQKQWLDAYLVELRRSASETPNRVLNTIFFGGGTPSLMDPETVAAVIDTARALWHPANDMEITLEANPSSVEAGRFAAYREAGVNRISMGVQALNDDDLRRLGRIHSVAEARAAYDIARRCFERVSFDLIYARQHQTLDAWRAELTEALSMAVDHLSLYQLTIEDGTAFGDRYAVGKLRGLPLDDSAADMYLATQEICEAHGLPAYEVSNHARPGAESQHNLIYWHYGDYVGIGPGAHGRITQNGQKYATETYLNPQRWLDAASCGSGEKERAALSREDQASEYLMMGLRVTGGLDIDRYMGISGHPLPQDPLGHLQDIGMVQMLDGRLMATTDGRAVLNAVIRELLG</sequence>
<dbReference type="RefSeq" id="WP_142637408.1">
    <property type="nucleotide sequence ID" value="NZ_FXTE01000006.1"/>
</dbReference>
<evidence type="ECO:0000259" key="11">
    <source>
        <dbReference type="PROSITE" id="PS51918"/>
    </source>
</evidence>
<dbReference type="GO" id="GO:0004109">
    <property type="term" value="F:coproporphyrinogen oxidase activity"/>
    <property type="evidence" value="ECO:0007669"/>
    <property type="project" value="InterPro"/>
</dbReference>
<dbReference type="Gene3D" id="3.20.20.70">
    <property type="entry name" value="Aldolase class I"/>
    <property type="match status" value="1"/>
</dbReference>
<dbReference type="SFLD" id="SFLDS00029">
    <property type="entry name" value="Radical_SAM"/>
    <property type="match status" value="1"/>
</dbReference>
<dbReference type="Pfam" id="PF06969">
    <property type="entry name" value="HemN_C"/>
    <property type="match status" value="1"/>
</dbReference>
<keyword evidence="7 10" id="KW-0408">Iron</keyword>
<dbReference type="PANTHER" id="PTHR13932">
    <property type="entry name" value="COPROPORPHYRINIGEN III OXIDASE"/>
    <property type="match status" value="1"/>
</dbReference>
<comment type="function">
    <text evidence="10">Probably acts as a heme chaperone, transferring heme to an unknown acceptor. Binds one molecule of heme per monomer, possibly covalently. Binds 1 [4Fe-4S] cluster. The cluster is coordinated with 3 cysteines and an exchangeable S-adenosyl-L-methionine.</text>
</comment>
<comment type="subcellular location">
    <subcellularLocation>
        <location evidence="10">Cytoplasm</location>
    </subcellularLocation>
</comment>
<dbReference type="InterPro" id="IPR013785">
    <property type="entry name" value="Aldolase_TIM"/>
</dbReference>
<evidence type="ECO:0000256" key="10">
    <source>
        <dbReference type="RuleBase" id="RU364116"/>
    </source>
</evidence>
<dbReference type="CDD" id="cd01335">
    <property type="entry name" value="Radical_SAM"/>
    <property type="match status" value="1"/>
</dbReference>
<evidence type="ECO:0000313" key="13">
    <source>
        <dbReference type="Proteomes" id="UP000319555"/>
    </source>
</evidence>
<dbReference type="SMART" id="SM00729">
    <property type="entry name" value="Elp3"/>
    <property type="match status" value="1"/>
</dbReference>
<keyword evidence="6 10" id="KW-0479">Metal-binding</keyword>
<dbReference type="Proteomes" id="UP000319555">
    <property type="component" value="Unassembled WGS sequence"/>
</dbReference>
<dbReference type="EMBL" id="FXTE01000006">
    <property type="protein sequence ID" value="SMO71269.1"/>
    <property type="molecule type" value="Genomic_DNA"/>
</dbReference>
<keyword evidence="10" id="KW-0963">Cytoplasm</keyword>
<evidence type="ECO:0000256" key="2">
    <source>
        <dbReference type="ARBA" id="ARBA00006100"/>
    </source>
</evidence>
<dbReference type="GO" id="GO:0046872">
    <property type="term" value="F:metal ion binding"/>
    <property type="evidence" value="ECO:0007669"/>
    <property type="project" value="UniProtKB-UniRule"/>
</dbReference>
<dbReference type="SFLD" id="SFLDF00288">
    <property type="entry name" value="HemN-like__clustered_with_nucl"/>
    <property type="match status" value="1"/>
</dbReference>
<dbReference type="InterPro" id="IPR058240">
    <property type="entry name" value="rSAM_sf"/>
</dbReference>
<evidence type="ECO:0000256" key="4">
    <source>
        <dbReference type="ARBA" id="ARBA00022617"/>
    </source>
</evidence>
<dbReference type="GO" id="GO:0005737">
    <property type="term" value="C:cytoplasm"/>
    <property type="evidence" value="ECO:0007669"/>
    <property type="project" value="UniProtKB-SubCell"/>
</dbReference>
<protein>
    <recommendedName>
        <fullName evidence="3 10">Heme chaperone HemW</fullName>
    </recommendedName>
</protein>
<dbReference type="PANTHER" id="PTHR13932:SF5">
    <property type="entry name" value="RADICAL S-ADENOSYL METHIONINE DOMAIN-CONTAINING PROTEIN 1, MITOCHONDRIAL"/>
    <property type="match status" value="1"/>
</dbReference>
<dbReference type="GO" id="GO:0051539">
    <property type="term" value="F:4 iron, 4 sulfur cluster binding"/>
    <property type="evidence" value="ECO:0007669"/>
    <property type="project" value="UniProtKB-UniRule"/>
</dbReference>
<evidence type="ECO:0000256" key="5">
    <source>
        <dbReference type="ARBA" id="ARBA00022691"/>
    </source>
</evidence>
<dbReference type="InterPro" id="IPR004559">
    <property type="entry name" value="HemW-like"/>
</dbReference>
<dbReference type="InterPro" id="IPR010723">
    <property type="entry name" value="HemN_C"/>
</dbReference>
<keyword evidence="13" id="KW-1185">Reference proteome</keyword>
<feature type="domain" description="Radical SAM core" evidence="11">
    <location>
        <begin position="4"/>
        <end position="240"/>
    </location>
</feature>
<evidence type="ECO:0000256" key="1">
    <source>
        <dbReference type="ARBA" id="ARBA00001966"/>
    </source>
</evidence>
<dbReference type="SFLD" id="SFLDF00562">
    <property type="entry name" value="HemN-like__clustered_with_heat"/>
    <property type="match status" value="1"/>
</dbReference>
<dbReference type="GO" id="GO:0006779">
    <property type="term" value="P:porphyrin-containing compound biosynthetic process"/>
    <property type="evidence" value="ECO:0007669"/>
    <property type="project" value="InterPro"/>
</dbReference>
<comment type="cofactor">
    <cofactor evidence="1">
        <name>[4Fe-4S] cluster</name>
        <dbReference type="ChEBI" id="CHEBI:49883"/>
    </cofactor>
</comment>
<dbReference type="SUPFAM" id="SSF102114">
    <property type="entry name" value="Radical SAM enzymes"/>
    <property type="match status" value="1"/>
</dbReference>
<organism evidence="12 13">
    <name type="scientific">Ruegeria faecimaris</name>
    <dbReference type="NCBI Taxonomy" id="686389"/>
    <lineage>
        <taxon>Bacteria</taxon>
        <taxon>Pseudomonadati</taxon>
        <taxon>Pseudomonadota</taxon>
        <taxon>Alphaproteobacteria</taxon>
        <taxon>Rhodobacterales</taxon>
        <taxon>Roseobacteraceae</taxon>
        <taxon>Ruegeria</taxon>
    </lineage>
</organism>
<keyword evidence="10" id="KW-0004">4Fe-4S</keyword>
<comment type="similarity">
    <text evidence="2">Belongs to the anaerobic coproporphyrinogen-III oxidase family. HemW subfamily.</text>
</comment>
<proteinExistence type="inferred from homology"/>
<evidence type="ECO:0000256" key="9">
    <source>
        <dbReference type="ARBA" id="ARBA00023186"/>
    </source>
</evidence>
<keyword evidence="4 10" id="KW-0349">Heme</keyword>
<keyword evidence="9 10" id="KW-0143">Chaperone</keyword>
<accession>A0A521DHT3</accession>
<evidence type="ECO:0000256" key="8">
    <source>
        <dbReference type="ARBA" id="ARBA00023014"/>
    </source>
</evidence>
<keyword evidence="5 10" id="KW-0949">S-adenosyl-L-methionine</keyword>
<dbReference type="InterPro" id="IPR006638">
    <property type="entry name" value="Elp3/MiaA/NifB-like_rSAM"/>
</dbReference>
<dbReference type="SFLD" id="SFLDG01065">
    <property type="entry name" value="anaerobic_coproporphyrinogen-I"/>
    <property type="match status" value="1"/>
</dbReference>
<dbReference type="AlphaFoldDB" id="A0A521DHT3"/>
<dbReference type="InterPro" id="IPR007197">
    <property type="entry name" value="rSAM"/>
</dbReference>
<dbReference type="Pfam" id="PF04055">
    <property type="entry name" value="Radical_SAM"/>
    <property type="match status" value="1"/>
</dbReference>
<keyword evidence="8 10" id="KW-0411">Iron-sulfur</keyword>
<dbReference type="NCBIfam" id="TIGR00539">
    <property type="entry name" value="hemN_rel"/>
    <property type="match status" value="1"/>
</dbReference>
<dbReference type="PROSITE" id="PS51918">
    <property type="entry name" value="RADICAL_SAM"/>
    <property type="match status" value="1"/>
</dbReference>
<evidence type="ECO:0000256" key="7">
    <source>
        <dbReference type="ARBA" id="ARBA00023004"/>
    </source>
</evidence>
<dbReference type="OrthoDB" id="9808022at2"/>
<evidence type="ECO:0000256" key="3">
    <source>
        <dbReference type="ARBA" id="ARBA00017228"/>
    </source>
</evidence>
<evidence type="ECO:0000313" key="12">
    <source>
        <dbReference type="EMBL" id="SMO71269.1"/>
    </source>
</evidence>
<dbReference type="InterPro" id="IPR034505">
    <property type="entry name" value="Coproporphyrinogen-III_oxidase"/>
</dbReference>
<reference evidence="12 13" key="1">
    <citation type="submission" date="2017-05" db="EMBL/GenBank/DDBJ databases">
        <authorList>
            <person name="Varghese N."/>
            <person name="Submissions S."/>
        </authorList>
    </citation>
    <scope>NUCLEOTIDE SEQUENCE [LARGE SCALE GENOMIC DNA]</scope>
    <source>
        <strain evidence="12 13">DSM 28009</strain>
    </source>
</reference>
<gene>
    <name evidence="12" type="ORF">SAMN06265380_10670</name>
</gene>
<name>A0A521DHT3_9RHOB</name>
<evidence type="ECO:0000256" key="6">
    <source>
        <dbReference type="ARBA" id="ARBA00022723"/>
    </source>
</evidence>